<keyword evidence="3" id="KW-1185">Reference proteome</keyword>
<dbReference type="Pfam" id="PF13539">
    <property type="entry name" value="Peptidase_M15_4"/>
    <property type="match status" value="1"/>
</dbReference>
<evidence type="ECO:0000313" key="2">
    <source>
        <dbReference type="EMBL" id="MET3650526.1"/>
    </source>
</evidence>
<dbReference type="Proteomes" id="UP001549184">
    <property type="component" value="Unassembled WGS sequence"/>
</dbReference>
<dbReference type="CDD" id="cd14845">
    <property type="entry name" value="L-Ala-D-Glu_peptidase_like"/>
    <property type="match status" value="1"/>
</dbReference>
<dbReference type="InterPro" id="IPR009045">
    <property type="entry name" value="Zn_M74/Hedgehog-like"/>
</dbReference>
<evidence type="ECO:0000313" key="3">
    <source>
        <dbReference type="Proteomes" id="UP001549184"/>
    </source>
</evidence>
<dbReference type="SUPFAM" id="SSF55166">
    <property type="entry name" value="Hedgehog/DD-peptidase"/>
    <property type="match status" value="1"/>
</dbReference>
<protein>
    <recommendedName>
        <fullName evidence="1">Peptidase M15C domain-containing protein</fullName>
    </recommendedName>
</protein>
<accession>A0ABV2JNX3</accession>
<name>A0ABV2JNX3_9GAMM</name>
<dbReference type="RefSeq" id="WP_354012022.1">
    <property type="nucleotide sequence ID" value="NZ_JBEPMU010000001.1"/>
</dbReference>
<gene>
    <name evidence="2" type="ORF">ABIC75_000228</name>
</gene>
<dbReference type="EMBL" id="JBEPMU010000001">
    <property type="protein sequence ID" value="MET3650526.1"/>
    <property type="molecule type" value="Genomic_DNA"/>
</dbReference>
<feature type="domain" description="Peptidase M15C" evidence="1">
    <location>
        <begin position="89"/>
        <end position="153"/>
    </location>
</feature>
<evidence type="ECO:0000259" key="1">
    <source>
        <dbReference type="Pfam" id="PF13539"/>
    </source>
</evidence>
<comment type="caution">
    <text evidence="2">The sequence shown here is derived from an EMBL/GenBank/DDBJ whole genome shotgun (WGS) entry which is preliminary data.</text>
</comment>
<dbReference type="Gene3D" id="3.30.1380.10">
    <property type="match status" value="1"/>
</dbReference>
<proteinExistence type="predicted"/>
<organism evidence="2 3">
    <name type="scientific">Dyella japonica</name>
    <dbReference type="NCBI Taxonomy" id="231455"/>
    <lineage>
        <taxon>Bacteria</taxon>
        <taxon>Pseudomonadati</taxon>
        <taxon>Pseudomonadota</taxon>
        <taxon>Gammaproteobacteria</taxon>
        <taxon>Lysobacterales</taxon>
        <taxon>Rhodanobacteraceae</taxon>
        <taxon>Dyella</taxon>
    </lineage>
</organism>
<dbReference type="InterPro" id="IPR039561">
    <property type="entry name" value="Peptidase_M15C"/>
</dbReference>
<sequence>MAADLSVLVQPFRTKVGSLVDACARRGCELRPYMARRDPFEQARLWRQSRSIEEITKKIDTLKAAGAPFLAKCIDQVGPQSGSLVTNAPPGFSWHQWDEAVDCFWVVRGAAEWSTRRLINGLNGYQVLADEAEKLGLTAGGHWKSLKDWPHVQLRPAAAPSDAMSVKDINTAMQQRFG</sequence>
<reference evidence="2 3" key="1">
    <citation type="submission" date="2024-06" db="EMBL/GenBank/DDBJ databases">
        <title>Sorghum-associated microbial communities from plants grown in Nebraska, USA.</title>
        <authorList>
            <person name="Schachtman D."/>
        </authorList>
    </citation>
    <scope>NUCLEOTIDE SEQUENCE [LARGE SCALE GENOMIC DNA]</scope>
    <source>
        <strain evidence="2 3">1073</strain>
    </source>
</reference>